<dbReference type="AlphaFoldDB" id="A0A6A5TEG6"/>
<gene>
    <name evidence="3" type="ORF">CC80DRAFT_225702</name>
</gene>
<organism evidence="3 4">
    <name type="scientific">Byssothecium circinans</name>
    <dbReference type="NCBI Taxonomy" id="147558"/>
    <lineage>
        <taxon>Eukaryota</taxon>
        <taxon>Fungi</taxon>
        <taxon>Dikarya</taxon>
        <taxon>Ascomycota</taxon>
        <taxon>Pezizomycotina</taxon>
        <taxon>Dothideomycetes</taxon>
        <taxon>Pleosporomycetidae</taxon>
        <taxon>Pleosporales</taxon>
        <taxon>Massarineae</taxon>
        <taxon>Massarinaceae</taxon>
        <taxon>Byssothecium</taxon>
    </lineage>
</organism>
<dbReference type="EMBL" id="ML977023">
    <property type="protein sequence ID" value="KAF1950728.1"/>
    <property type="molecule type" value="Genomic_DNA"/>
</dbReference>
<reference evidence="3" key="1">
    <citation type="journal article" date="2020" name="Stud. Mycol.">
        <title>101 Dothideomycetes genomes: a test case for predicting lifestyles and emergence of pathogens.</title>
        <authorList>
            <person name="Haridas S."/>
            <person name="Albert R."/>
            <person name="Binder M."/>
            <person name="Bloem J."/>
            <person name="Labutti K."/>
            <person name="Salamov A."/>
            <person name="Andreopoulos B."/>
            <person name="Baker S."/>
            <person name="Barry K."/>
            <person name="Bills G."/>
            <person name="Bluhm B."/>
            <person name="Cannon C."/>
            <person name="Castanera R."/>
            <person name="Culley D."/>
            <person name="Daum C."/>
            <person name="Ezra D."/>
            <person name="Gonzalez J."/>
            <person name="Henrissat B."/>
            <person name="Kuo A."/>
            <person name="Liang C."/>
            <person name="Lipzen A."/>
            <person name="Lutzoni F."/>
            <person name="Magnuson J."/>
            <person name="Mondo S."/>
            <person name="Nolan M."/>
            <person name="Ohm R."/>
            <person name="Pangilinan J."/>
            <person name="Park H.-J."/>
            <person name="Ramirez L."/>
            <person name="Alfaro M."/>
            <person name="Sun H."/>
            <person name="Tritt A."/>
            <person name="Yoshinaga Y."/>
            <person name="Zwiers L.-H."/>
            <person name="Turgeon B."/>
            <person name="Goodwin S."/>
            <person name="Spatafora J."/>
            <person name="Crous P."/>
            <person name="Grigoriev I."/>
        </authorList>
    </citation>
    <scope>NUCLEOTIDE SEQUENCE</scope>
    <source>
        <strain evidence="3">CBS 675.92</strain>
    </source>
</reference>
<sequence length="582" mass="66750">MSCYCPRSTQTACHLQPRYHTQGSYKQWKTKFLENRQWNDRPFNDTKQEVQQKRGSRDSFLLDNDTSGPTVIYRVITQFCDRWEAIPASKRAAVEPARAWLDFQSCASRYSQSMPKWLTAAELTKELSQRFADGSSPKSYRQLLFIRNLDPDFIDALADTAWFHQVQVLRDALCRYLDGATTLRVHFPLPDNTIFRLELHLSRLVLKVVPIAAFRARKHHTTHEENSLFHIDFLGLASKKGKLHRQVIRESRICLVVCGWDHSKWSAFGFTNSEPQLDDDDDENTDDDHSETSDEEGEENVLNEDELAADAGFTLAAGDPIWDPRLYWLIVARHHVRMMTNDWSLLVHTIIFAVKIWRSKHPFKQFSRLFSGYSYSLHEALAWTGQTSELLCELHERLSTNIRVLDTFLGPQGDIGYFGDLTDSRAIYALDAIKECSLELVELEGELSSFKRLCQETAKNLALCMGLESSHASLQDYRLNENNYRVALETHTVAFANNMSAGLMFTSNQFLAPFIVVTGYFSTQEKIFGFSRNATSFSIGVCIVFLVLRVVLLASYLIRRLKLRGILAGLVLGQWDQLEKQE</sequence>
<keyword evidence="4" id="KW-1185">Reference proteome</keyword>
<dbReference type="Proteomes" id="UP000800035">
    <property type="component" value="Unassembled WGS sequence"/>
</dbReference>
<evidence type="ECO:0000313" key="3">
    <source>
        <dbReference type="EMBL" id="KAF1950728.1"/>
    </source>
</evidence>
<keyword evidence="2" id="KW-1133">Transmembrane helix</keyword>
<evidence type="ECO:0000313" key="4">
    <source>
        <dbReference type="Proteomes" id="UP000800035"/>
    </source>
</evidence>
<proteinExistence type="predicted"/>
<name>A0A6A5TEG6_9PLEO</name>
<feature type="transmembrane region" description="Helical" evidence="2">
    <location>
        <begin position="537"/>
        <end position="558"/>
    </location>
</feature>
<protein>
    <submittedName>
        <fullName evidence="3">Uncharacterized protein</fullName>
    </submittedName>
</protein>
<keyword evidence="2" id="KW-0812">Transmembrane</keyword>
<accession>A0A6A5TEG6</accession>
<evidence type="ECO:0000256" key="1">
    <source>
        <dbReference type="SAM" id="MobiDB-lite"/>
    </source>
</evidence>
<evidence type="ECO:0000256" key="2">
    <source>
        <dbReference type="SAM" id="Phobius"/>
    </source>
</evidence>
<keyword evidence="2" id="KW-0472">Membrane</keyword>
<feature type="region of interest" description="Disordered" evidence="1">
    <location>
        <begin position="271"/>
        <end position="301"/>
    </location>
</feature>
<dbReference type="OrthoDB" id="5428055at2759"/>
<feature type="compositionally biased region" description="Acidic residues" evidence="1">
    <location>
        <begin position="276"/>
        <end position="301"/>
    </location>
</feature>